<evidence type="ECO:0000313" key="3">
    <source>
        <dbReference type="EMBL" id="KRL22749.1"/>
    </source>
</evidence>
<evidence type="ECO:0000256" key="1">
    <source>
        <dbReference type="SAM" id="MobiDB-lite"/>
    </source>
</evidence>
<comment type="caution">
    <text evidence="3">The sequence shown here is derived from an EMBL/GenBank/DDBJ whole genome shotgun (WGS) entry which is preliminary data.</text>
</comment>
<accession>A0A0R1NQX1</accession>
<name>A0A0R1NQX1_9LACO</name>
<dbReference type="Pfam" id="PF19087">
    <property type="entry name" value="DUF5776"/>
    <property type="match status" value="1"/>
</dbReference>
<feature type="compositionally biased region" description="Polar residues" evidence="1">
    <location>
        <begin position="34"/>
        <end position="47"/>
    </location>
</feature>
<keyword evidence="4" id="KW-1185">Reference proteome</keyword>
<sequence length="651" mass="69682">MTSYNSKIKRGIMVGLFSTVVLLSGAGLTNLSSKANAETAAPGSTVTVPKEDTSAAAPIGDGQIGVKNTHSATVGGTTYDTLQEAVAATDEANNEITINGTMPDTGTIHIGKKVQLVGGEKATIKAAVFLNDGAQGSTISNIHFDNTGSTAKQIQLWIACPDISVSNNTFELNPGNVSGQYNSVWLTGDADNIKITNNKFTIASPTNTNSWTGINVVGGGINNKLDNIEIINNKLMCPGGTGPSGNRNLVVAIGNVPKDSGNYGIGALKIEKNTVNDYSLKSTISNVHAIIVGNIESLQVTENVLGGYVGLRTLNYKGEQNTSGSLTFARNTVNAANGLILGEKANPREALEVSENTVAPGTDLVKPNADTASIIFKFDDGVNKDIVRVVPKTDNYVEVPDAQRKGYQFGGWYNKKGKVVVNGNQLSLNQFATSKIADTIDEVLTASWVPGMTVPPIDHAPEVSAPTSPTTPTVPTNPTPETEKPTTPQNKVPGNATKVGATIYLTKGAYMYKSADFTNSNRLNKFTKQSRTKRPVFKVVGHTFSKTGSFRYKVTDQNKRSKTYKKTGYITGVRSYSSNLYYTSMPKSKQVRVISSKGISQYKNANLTGRQSHVDKNKTLRVKKMITGNATRYQLTNGNYISANKQLVIWK</sequence>
<dbReference type="InterPro" id="IPR011050">
    <property type="entry name" value="Pectin_lyase_fold/virulence"/>
</dbReference>
<dbReference type="PATRIC" id="fig|1423766.4.peg.2057"/>
<dbReference type="InterPro" id="IPR044081">
    <property type="entry name" value="DUF5776"/>
</dbReference>
<feature type="region of interest" description="Disordered" evidence="1">
    <location>
        <begin position="455"/>
        <end position="495"/>
    </location>
</feature>
<dbReference type="EMBL" id="AZEB01000004">
    <property type="protein sequence ID" value="KRL22749.1"/>
    <property type="molecule type" value="Genomic_DNA"/>
</dbReference>
<dbReference type="Proteomes" id="UP000051439">
    <property type="component" value="Unassembled WGS sequence"/>
</dbReference>
<feature type="region of interest" description="Disordered" evidence="1">
    <location>
        <begin position="34"/>
        <end position="54"/>
    </location>
</feature>
<dbReference type="SUPFAM" id="SSF51126">
    <property type="entry name" value="Pectin lyase-like"/>
    <property type="match status" value="1"/>
</dbReference>
<evidence type="ECO:0000313" key="4">
    <source>
        <dbReference type="Proteomes" id="UP000051439"/>
    </source>
</evidence>
<protein>
    <submittedName>
        <fullName evidence="3">Repeat protein</fullName>
    </submittedName>
</protein>
<reference evidence="3 4" key="1">
    <citation type="journal article" date="2015" name="Genome Announc.">
        <title>Expanding the biotechnology potential of lactobacilli through comparative genomics of 213 strains and associated genera.</title>
        <authorList>
            <person name="Sun Z."/>
            <person name="Harris H.M."/>
            <person name="McCann A."/>
            <person name="Guo C."/>
            <person name="Argimon S."/>
            <person name="Zhang W."/>
            <person name="Yang X."/>
            <person name="Jeffery I.B."/>
            <person name="Cooney J.C."/>
            <person name="Kagawa T.F."/>
            <person name="Liu W."/>
            <person name="Song Y."/>
            <person name="Salvetti E."/>
            <person name="Wrobel A."/>
            <person name="Rasinkangas P."/>
            <person name="Parkhill J."/>
            <person name="Rea M.C."/>
            <person name="O'Sullivan O."/>
            <person name="Ritari J."/>
            <person name="Douillard F.P."/>
            <person name="Paul Ross R."/>
            <person name="Yang R."/>
            <person name="Briner A.E."/>
            <person name="Felis G.E."/>
            <person name="de Vos W.M."/>
            <person name="Barrangou R."/>
            <person name="Klaenhammer T.R."/>
            <person name="Caufield P.W."/>
            <person name="Cui Y."/>
            <person name="Zhang H."/>
            <person name="O'Toole P.W."/>
        </authorList>
    </citation>
    <scope>NUCLEOTIDE SEQUENCE [LARGE SCALE GENOMIC DNA]</scope>
    <source>
        <strain evidence="3 4">DSM 19906</strain>
    </source>
</reference>
<dbReference type="AlphaFoldDB" id="A0A0R1NQX1"/>
<dbReference type="RefSeq" id="WP_054654369.1">
    <property type="nucleotide sequence ID" value="NZ_AZEB01000004.1"/>
</dbReference>
<feature type="domain" description="DUF5776" evidence="2">
    <location>
        <begin position="581"/>
        <end position="648"/>
    </location>
</feature>
<evidence type="ECO:0000259" key="2">
    <source>
        <dbReference type="Pfam" id="PF19087"/>
    </source>
</evidence>
<gene>
    <name evidence="3" type="ORF">FC98_GL001983</name>
</gene>
<feature type="compositionally biased region" description="Low complexity" evidence="1">
    <location>
        <begin position="462"/>
        <end position="488"/>
    </location>
</feature>
<proteinExistence type="predicted"/>
<organism evidence="3 4">
    <name type="scientific">Lentilactobacillus kisonensis DSM 19906 = JCM 15041</name>
    <dbReference type="NCBI Taxonomy" id="1423766"/>
    <lineage>
        <taxon>Bacteria</taxon>
        <taxon>Bacillati</taxon>
        <taxon>Bacillota</taxon>
        <taxon>Bacilli</taxon>
        <taxon>Lactobacillales</taxon>
        <taxon>Lactobacillaceae</taxon>
        <taxon>Lentilactobacillus</taxon>
    </lineage>
</organism>